<reference evidence="1 2" key="1">
    <citation type="submission" date="2020-06" db="EMBL/GenBank/DDBJ databases">
        <title>WGS assembly of Ceratodon purpureus strain R40.</title>
        <authorList>
            <person name="Carey S.B."/>
            <person name="Jenkins J."/>
            <person name="Shu S."/>
            <person name="Lovell J.T."/>
            <person name="Sreedasyam A."/>
            <person name="Maumus F."/>
            <person name="Tiley G.P."/>
            <person name="Fernandez-Pozo N."/>
            <person name="Barry K."/>
            <person name="Chen C."/>
            <person name="Wang M."/>
            <person name="Lipzen A."/>
            <person name="Daum C."/>
            <person name="Saski C.A."/>
            <person name="Payton A.C."/>
            <person name="Mcbreen J.C."/>
            <person name="Conrad R.E."/>
            <person name="Kollar L.M."/>
            <person name="Olsson S."/>
            <person name="Huttunen S."/>
            <person name="Landis J.B."/>
            <person name="Wickett N.J."/>
            <person name="Johnson M.G."/>
            <person name="Rensing S.A."/>
            <person name="Grimwood J."/>
            <person name="Schmutz J."/>
            <person name="Mcdaniel S.F."/>
        </authorList>
    </citation>
    <scope>NUCLEOTIDE SEQUENCE [LARGE SCALE GENOMIC DNA]</scope>
    <source>
        <strain evidence="1 2">R40</strain>
    </source>
</reference>
<protein>
    <submittedName>
        <fullName evidence="1">Uncharacterized protein</fullName>
    </submittedName>
</protein>
<comment type="caution">
    <text evidence="1">The sequence shown here is derived from an EMBL/GenBank/DDBJ whole genome shotgun (WGS) entry which is preliminary data.</text>
</comment>
<name>A0A8T0HKB9_CERPU</name>
<accession>A0A8T0HKB9</accession>
<dbReference type="Proteomes" id="UP000822688">
    <property type="component" value="Chromosome 6"/>
</dbReference>
<dbReference type="PANTHER" id="PTHR34863:SF1">
    <property type="entry name" value="OTU DOMAIN-CONTAINING PROTEIN"/>
    <property type="match status" value="1"/>
</dbReference>
<dbReference type="PANTHER" id="PTHR34863">
    <property type="entry name" value="EXPRESSED PROTEIN"/>
    <property type="match status" value="1"/>
</dbReference>
<dbReference type="EMBL" id="CM026427">
    <property type="protein sequence ID" value="KAG0571256.1"/>
    <property type="molecule type" value="Genomic_DNA"/>
</dbReference>
<gene>
    <name evidence="1" type="ORF">KC19_6G223100</name>
</gene>
<sequence>MDSQPLNADVDAACFMMDIRDLPQMFGELIRPAIHLSFLRDLNHFKQWIIIISDPVIVKLYGGDTIEERQHYKRLICRELRRKHGLTLTIAEHDLILSKSRVNIPLQALVESLWTCGHRECRVGFYGMKWAYEKAKPKIDRCIQLHGSLRAGSVRGSRQNMFDIGVKLHATEVNIFGYGESQRWPGRIFRKGRVHEMFNIPDFGSIDFGIRDHPVIGTIKIYQELTHEVLSHIPKASLDDYPATVRTMRIRWYQLDSLLRAWEGYGEDELRENLLGTRIEVSIKNVHTVTEAYNYCIIYDLLTIRGLEKMLGGPFHVRTIPVNEILTDFSNKLNRFARKVRGRDETRTTDQMLAALTEARQSIGWSGKNMDAQLKKARWWRGRHDRNRGAGEDRQFHYDGWEADEPRLRPMIQDFLDSVEWYNHSASRTYDPHPIYLKKARGSGFLQQRGRYTDRVGAARWYVGRYQERWRNEVRTRPGT</sequence>
<proteinExistence type="predicted"/>
<dbReference type="AlphaFoldDB" id="A0A8T0HKB9"/>
<evidence type="ECO:0000313" key="1">
    <source>
        <dbReference type="EMBL" id="KAG0571256.1"/>
    </source>
</evidence>
<organism evidence="1 2">
    <name type="scientific">Ceratodon purpureus</name>
    <name type="common">Fire moss</name>
    <name type="synonym">Dicranum purpureum</name>
    <dbReference type="NCBI Taxonomy" id="3225"/>
    <lineage>
        <taxon>Eukaryota</taxon>
        <taxon>Viridiplantae</taxon>
        <taxon>Streptophyta</taxon>
        <taxon>Embryophyta</taxon>
        <taxon>Bryophyta</taxon>
        <taxon>Bryophytina</taxon>
        <taxon>Bryopsida</taxon>
        <taxon>Dicranidae</taxon>
        <taxon>Pseudoditrichales</taxon>
        <taxon>Ditrichaceae</taxon>
        <taxon>Ceratodon</taxon>
    </lineage>
</organism>
<keyword evidence="2" id="KW-1185">Reference proteome</keyword>
<evidence type="ECO:0000313" key="2">
    <source>
        <dbReference type="Proteomes" id="UP000822688"/>
    </source>
</evidence>